<accession>A0A8J6HT47</accession>
<keyword evidence="3" id="KW-1185">Reference proteome</keyword>
<dbReference type="Proteomes" id="UP000719412">
    <property type="component" value="Unassembled WGS sequence"/>
</dbReference>
<feature type="compositionally biased region" description="Polar residues" evidence="1">
    <location>
        <begin position="174"/>
        <end position="184"/>
    </location>
</feature>
<dbReference type="InterPro" id="IPR013783">
    <property type="entry name" value="Ig-like_fold"/>
</dbReference>
<reference evidence="2" key="1">
    <citation type="journal article" date="2020" name="J Insects Food Feed">
        <title>The yellow mealworm (Tenebrio molitor) genome: a resource for the emerging insects as food and feed industry.</title>
        <authorList>
            <person name="Eriksson T."/>
            <person name="Andere A."/>
            <person name="Kelstrup H."/>
            <person name="Emery V."/>
            <person name="Picard C."/>
        </authorList>
    </citation>
    <scope>NUCLEOTIDE SEQUENCE</scope>
    <source>
        <strain evidence="2">Stoneville</strain>
        <tissue evidence="2">Whole head</tissue>
    </source>
</reference>
<dbReference type="AlphaFoldDB" id="A0A8J6HT47"/>
<dbReference type="PANTHER" id="PTHR21261:SF15">
    <property type="entry name" value="BEATEN PATH IIIA, ISOFORM D-RELATED"/>
    <property type="match status" value="1"/>
</dbReference>
<dbReference type="PANTHER" id="PTHR21261">
    <property type="entry name" value="BEAT PROTEIN"/>
    <property type="match status" value="1"/>
</dbReference>
<comment type="caution">
    <text evidence="2">The sequence shown here is derived from an EMBL/GenBank/DDBJ whole genome shotgun (WGS) entry which is preliminary data.</text>
</comment>
<dbReference type="EMBL" id="JABDTM020013832">
    <property type="protein sequence ID" value="KAH0819748.1"/>
    <property type="molecule type" value="Genomic_DNA"/>
</dbReference>
<name>A0A8J6HT47_TENMO</name>
<feature type="compositionally biased region" description="Basic and acidic residues" evidence="1">
    <location>
        <begin position="157"/>
        <end position="173"/>
    </location>
</feature>
<dbReference type="InterPro" id="IPR036179">
    <property type="entry name" value="Ig-like_dom_sf"/>
</dbReference>
<proteinExistence type="predicted"/>
<organism evidence="2 3">
    <name type="scientific">Tenebrio molitor</name>
    <name type="common">Yellow mealworm beetle</name>
    <dbReference type="NCBI Taxonomy" id="7067"/>
    <lineage>
        <taxon>Eukaryota</taxon>
        <taxon>Metazoa</taxon>
        <taxon>Ecdysozoa</taxon>
        <taxon>Arthropoda</taxon>
        <taxon>Hexapoda</taxon>
        <taxon>Insecta</taxon>
        <taxon>Pterygota</taxon>
        <taxon>Neoptera</taxon>
        <taxon>Endopterygota</taxon>
        <taxon>Coleoptera</taxon>
        <taxon>Polyphaga</taxon>
        <taxon>Cucujiformia</taxon>
        <taxon>Tenebrionidae</taxon>
        <taxon>Tenebrio</taxon>
    </lineage>
</organism>
<protein>
    <recommendedName>
        <fullName evidence="4">Ig-like domain-containing protein</fullName>
    </recommendedName>
</protein>
<sequence length="276" mass="31543">MRPLWYLHTIAAVKITSLDVPKNAWDTVKLNCKYDLEDGTLYAAKWYKDNIEFFRCLADGSVQEFPLKDVKIYHTGRSQSGSCFFELTALTPKSGGEYMCEVSLDWPTFQIVTESAHLKIIEPSRIVQPEATTSEDVTLPVEGSKALKQPQPNETDDISRKIVEPTTKLKDTTSDSQTSDNPKNVTRDDTSVKMVKAVRQPSEPVVEPEKKYDPKDVTKEDMKWRTPWHQREAGALYKMDKLKILWIDDMLMTTSFEMVCLMLQEVNPNLDIQIGD</sequence>
<feature type="region of interest" description="Disordered" evidence="1">
    <location>
        <begin position="131"/>
        <end position="191"/>
    </location>
</feature>
<gene>
    <name evidence="2" type="ORF">GEV33_003043</name>
</gene>
<evidence type="ECO:0000313" key="2">
    <source>
        <dbReference type="EMBL" id="KAH0819748.1"/>
    </source>
</evidence>
<dbReference type="SUPFAM" id="SSF48726">
    <property type="entry name" value="Immunoglobulin"/>
    <property type="match status" value="1"/>
</dbReference>
<evidence type="ECO:0000256" key="1">
    <source>
        <dbReference type="SAM" id="MobiDB-lite"/>
    </source>
</evidence>
<dbReference type="Gene3D" id="2.60.40.10">
    <property type="entry name" value="Immunoglobulins"/>
    <property type="match status" value="1"/>
</dbReference>
<evidence type="ECO:0000313" key="3">
    <source>
        <dbReference type="Proteomes" id="UP000719412"/>
    </source>
</evidence>
<evidence type="ECO:0008006" key="4">
    <source>
        <dbReference type="Google" id="ProtNLM"/>
    </source>
</evidence>
<reference evidence="2" key="2">
    <citation type="submission" date="2021-08" db="EMBL/GenBank/DDBJ databases">
        <authorList>
            <person name="Eriksson T."/>
        </authorList>
    </citation>
    <scope>NUCLEOTIDE SEQUENCE</scope>
    <source>
        <strain evidence="2">Stoneville</strain>
        <tissue evidence="2">Whole head</tissue>
    </source>
</reference>